<gene>
    <name evidence="9" type="ORF">IV88_GL001312</name>
</gene>
<evidence type="ECO:0000256" key="2">
    <source>
        <dbReference type="ARBA" id="ARBA00022525"/>
    </source>
</evidence>
<dbReference type="Pfam" id="PF18676">
    <property type="entry name" value="MBG_2"/>
    <property type="match status" value="1"/>
</dbReference>
<dbReference type="PROSITE" id="PS50847">
    <property type="entry name" value="GRAM_POS_ANCHORING"/>
    <property type="match status" value="1"/>
</dbReference>
<feature type="compositionally biased region" description="Polar residues" evidence="6">
    <location>
        <begin position="469"/>
        <end position="486"/>
    </location>
</feature>
<name>A0A0R2N827_9LACO</name>
<dbReference type="NCBIfam" id="TIGR01167">
    <property type="entry name" value="LPXTG_anchor"/>
    <property type="match status" value="1"/>
</dbReference>
<keyword evidence="7" id="KW-0812">Transmembrane</keyword>
<comment type="caution">
    <text evidence="9">The sequence shown here is derived from an EMBL/GenBank/DDBJ whole genome shotgun (WGS) entry which is preliminary data.</text>
</comment>
<protein>
    <recommendedName>
        <fullName evidence="8">Gram-positive cocci surface proteins LPxTG domain-containing protein</fullName>
    </recommendedName>
</protein>
<feature type="domain" description="Gram-positive cocci surface proteins LPxTG" evidence="8">
    <location>
        <begin position="489"/>
        <end position="526"/>
    </location>
</feature>
<keyword evidence="2" id="KW-0964">Secreted</keyword>
<evidence type="ECO:0000313" key="10">
    <source>
        <dbReference type="Proteomes" id="UP000051249"/>
    </source>
</evidence>
<evidence type="ECO:0000259" key="8">
    <source>
        <dbReference type="PROSITE" id="PS50847"/>
    </source>
</evidence>
<dbReference type="PATRIC" id="fig|480391.4.peg.1334"/>
<sequence length="526" mass="56004">MKFNKDPKDKGKYVVSLTAAGIANIQAVDSNYDFTAGDNVTGSYEIKAAGATYTLSGTDSKTYDGKTTKIDDVLSSYSVTLSNGETYTLKAGDLKFNKDPKDKDKYVVSLTAAGIKNIQAVDSNYDFTAGDNVTGSYEIKAAGATYALSGTDSKTYDGKTTKIDDVLGSYSVTLSNGETYQLQNGDLKFDGDARNVGTYAVKLTDSGLKHLQMLNPNYDLIAKGQNPTFNIEKKKVTITVGNATKQVGTKDSDFNANVDGLISGDKLAYELTREPGEKAGQYVINVSLGANDNYDVQVIPGKLTIKAAPEKITGTVTVHYVAGGRFIHADNHLKGIVGDGYEVKALSIPGYTLRRVVGEANGKFDGSKVITFYYTVDYTGVPQTPNGKPIPGIKPIKGTGEPGSPIHAPEIPGYQFIGQAVIPNQPGQVALIYKAIEKPGHNGGGSHGTKEPNVKPEVIKPITPINNSKKAVKESTTAPLKSNSTAKRLPQTGDKAQEDSELFGLGIMALLGTLGLVILKKRRSDD</sequence>
<keyword evidence="4" id="KW-0677">Repeat</keyword>
<feature type="region of interest" description="Disordered" evidence="6">
    <location>
        <begin position="469"/>
        <end position="495"/>
    </location>
</feature>
<keyword evidence="7" id="KW-1133">Transmembrane helix</keyword>
<dbReference type="InterPro" id="IPR019931">
    <property type="entry name" value="LPXTG_anchor"/>
</dbReference>
<feature type="transmembrane region" description="Helical" evidence="7">
    <location>
        <begin position="502"/>
        <end position="519"/>
    </location>
</feature>
<dbReference type="OrthoDB" id="2252212at2"/>
<keyword evidence="10" id="KW-1185">Reference proteome</keyword>
<dbReference type="InterPro" id="IPR041277">
    <property type="entry name" value="MBG_Lactobacillales"/>
</dbReference>
<dbReference type="Gene3D" id="3.10.20.320">
    <property type="entry name" value="Putative peptidoglycan bound protein (lpxtg motif)"/>
    <property type="match status" value="1"/>
</dbReference>
<keyword evidence="1" id="KW-0134">Cell wall</keyword>
<dbReference type="RefSeq" id="WP_057800411.1">
    <property type="nucleotide sequence ID" value="NZ_BJZZ01000045.1"/>
</dbReference>
<evidence type="ECO:0000256" key="7">
    <source>
        <dbReference type="SAM" id="Phobius"/>
    </source>
</evidence>
<reference evidence="9 10" key="1">
    <citation type="journal article" date="2015" name="Genome Announc.">
        <title>Expanding the biotechnology potential of lactobacilli through comparative genomics of 213 strains and associated genera.</title>
        <authorList>
            <person name="Sun Z."/>
            <person name="Harris H.M."/>
            <person name="McCann A."/>
            <person name="Guo C."/>
            <person name="Argimon S."/>
            <person name="Zhang W."/>
            <person name="Yang X."/>
            <person name="Jeffery I.B."/>
            <person name="Cooney J.C."/>
            <person name="Kagawa T.F."/>
            <person name="Liu W."/>
            <person name="Song Y."/>
            <person name="Salvetti E."/>
            <person name="Wrobel A."/>
            <person name="Rasinkangas P."/>
            <person name="Parkhill J."/>
            <person name="Rea M.C."/>
            <person name="O'Sullivan O."/>
            <person name="Ritari J."/>
            <person name="Douillard F.P."/>
            <person name="Paul Ross R."/>
            <person name="Yang R."/>
            <person name="Briner A.E."/>
            <person name="Felis G.E."/>
            <person name="de Vos W.M."/>
            <person name="Barrangou R."/>
            <person name="Klaenhammer T.R."/>
            <person name="Caufield P.W."/>
            <person name="Cui Y."/>
            <person name="Zhang H."/>
            <person name="O'Toole P.W."/>
        </authorList>
    </citation>
    <scope>NUCLEOTIDE SEQUENCE [LARGE SCALE GENOMIC DNA]</scope>
    <source>
        <strain evidence="9 10">DSM 23026</strain>
    </source>
</reference>
<dbReference type="EMBL" id="JQCQ01000043">
    <property type="protein sequence ID" value="KRO21993.1"/>
    <property type="molecule type" value="Genomic_DNA"/>
</dbReference>
<evidence type="ECO:0000256" key="3">
    <source>
        <dbReference type="ARBA" id="ARBA00022729"/>
    </source>
</evidence>
<evidence type="ECO:0000256" key="1">
    <source>
        <dbReference type="ARBA" id="ARBA00022512"/>
    </source>
</evidence>
<keyword evidence="3" id="KW-0732">Signal</keyword>
<dbReference type="AlphaFoldDB" id="A0A0R2N827"/>
<dbReference type="InterPro" id="IPR009459">
    <property type="entry name" value="MucBP_dom"/>
</dbReference>
<evidence type="ECO:0000256" key="4">
    <source>
        <dbReference type="ARBA" id="ARBA00022737"/>
    </source>
</evidence>
<dbReference type="InterPro" id="IPR041286">
    <property type="entry name" value="MBG_2"/>
</dbReference>
<accession>A0A0R2N827</accession>
<evidence type="ECO:0000256" key="6">
    <source>
        <dbReference type="SAM" id="MobiDB-lite"/>
    </source>
</evidence>
<keyword evidence="7" id="KW-0472">Membrane</keyword>
<dbReference type="Pfam" id="PF06458">
    <property type="entry name" value="MucBP"/>
    <property type="match status" value="1"/>
</dbReference>
<evidence type="ECO:0000313" key="9">
    <source>
        <dbReference type="EMBL" id="KRO21993.1"/>
    </source>
</evidence>
<dbReference type="Pfam" id="PF00746">
    <property type="entry name" value="Gram_pos_anchor"/>
    <property type="match status" value="1"/>
</dbReference>
<organism evidence="9 10">
    <name type="scientific">Pediococcus argentinicus</name>
    <dbReference type="NCBI Taxonomy" id="480391"/>
    <lineage>
        <taxon>Bacteria</taxon>
        <taxon>Bacillati</taxon>
        <taxon>Bacillota</taxon>
        <taxon>Bacilli</taxon>
        <taxon>Lactobacillales</taxon>
        <taxon>Lactobacillaceae</taxon>
        <taxon>Pediococcus</taxon>
    </lineage>
</organism>
<keyword evidence="5" id="KW-0572">Peptidoglycan-anchor</keyword>
<evidence type="ECO:0000256" key="5">
    <source>
        <dbReference type="ARBA" id="ARBA00023088"/>
    </source>
</evidence>
<dbReference type="Gene3D" id="3.10.430.110">
    <property type="match status" value="3"/>
</dbReference>
<dbReference type="Pfam" id="PF17883">
    <property type="entry name" value="MBG"/>
    <property type="match status" value="3"/>
</dbReference>
<dbReference type="Proteomes" id="UP000051249">
    <property type="component" value="Unassembled WGS sequence"/>
</dbReference>
<proteinExistence type="predicted"/>